<dbReference type="FunFam" id="3.40.250.10:FF:000035">
    <property type="entry name" value="Thiosulfate sulfurtransferase"/>
    <property type="match status" value="1"/>
</dbReference>
<protein>
    <submittedName>
        <fullName evidence="4">3-mercaptopyruvate sulfurtransferase</fullName>
        <ecNumber evidence="4">2.8.1.2</ecNumber>
    </submittedName>
</protein>
<dbReference type="AlphaFoldDB" id="A0A5C5UVD3"/>
<evidence type="ECO:0000313" key="4">
    <source>
        <dbReference type="EMBL" id="TWT29335.1"/>
    </source>
</evidence>
<dbReference type="GO" id="GO:0016784">
    <property type="term" value="F:3-mercaptopyruvate sulfurtransferase activity"/>
    <property type="evidence" value="ECO:0007669"/>
    <property type="project" value="UniProtKB-EC"/>
</dbReference>
<proteinExistence type="predicted"/>
<dbReference type="EC" id="2.8.1.2" evidence="4"/>
<dbReference type="CDD" id="cd01448">
    <property type="entry name" value="TST_Repeat_1"/>
    <property type="match status" value="1"/>
</dbReference>
<keyword evidence="1 4" id="KW-0808">Transferase</keyword>
<keyword evidence="2" id="KW-0677">Repeat</keyword>
<reference evidence="4 5" key="1">
    <citation type="submission" date="2019-02" db="EMBL/GenBank/DDBJ databases">
        <title>Deep-cultivation of Planctomycetes and their phenomic and genomic characterization uncovers novel biology.</title>
        <authorList>
            <person name="Wiegand S."/>
            <person name="Jogler M."/>
            <person name="Boedeker C."/>
            <person name="Pinto D."/>
            <person name="Vollmers J."/>
            <person name="Rivas-Marin E."/>
            <person name="Kohn T."/>
            <person name="Peeters S.H."/>
            <person name="Heuer A."/>
            <person name="Rast P."/>
            <person name="Oberbeckmann S."/>
            <person name="Bunk B."/>
            <person name="Jeske O."/>
            <person name="Meyerdierks A."/>
            <person name="Storesund J.E."/>
            <person name="Kallscheuer N."/>
            <person name="Luecker S."/>
            <person name="Lage O.M."/>
            <person name="Pohl T."/>
            <person name="Merkel B.J."/>
            <person name="Hornburger P."/>
            <person name="Mueller R.-W."/>
            <person name="Bruemmer F."/>
            <person name="Labrenz M."/>
            <person name="Spormann A.M."/>
            <person name="Op Den Camp H."/>
            <person name="Overmann J."/>
            <person name="Amann R."/>
            <person name="Jetten M.S.M."/>
            <person name="Mascher T."/>
            <person name="Medema M.H."/>
            <person name="Devos D.P."/>
            <person name="Kaster A.-K."/>
            <person name="Ovreas L."/>
            <person name="Rohde M."/>
            <person name="Galperin M.Y."/>
            <person name="Jogler C."/>
        </authorList>
    </citation>
    <scope>NUCLEOTIDE SEQUENCE [LARGE SCALE GENOMIC DNA]</scope>
    <source>
        <strain evidence="4 5">KOR34</strain>
    </source>
</reference>
<dbReference type="InterPro" id="IPR036873">
    <property type="entry name" value="Rhodanese-like_dom_sf"/>
</dbReference>
<feature type="domain" description="Rhodanese" evidence="3">
    <location>
        <begin position="166"/>
        <end position="279"/>
    </location>
</feature>
<dbReference type="SMART" id="SM00450">
    <property type="entry name" value="RHOD"/>
    <property type="match status" value="2"/>
</dbReference>
<dbReference type="Pfam" id="PF00581">
    <property type="entry name" value="Rhodanese"/>
    <property type="match status" value="2"/>
</dbReference>
<evidence type="ECO:0000256" key="2">
    <source>
        <dbReference type="ARBA" id="ARBA00022737"/>
    </source>
</evidence>
<dbReference type="InterPro" id="IPR001763">
    <property type="entry name" value="Rhodanese-like_dom"/>
</dbReference>
<dbReference type="EMBL" id="SIHJ01000009">
    <property type="protein sequence ID" value="TWT29335.1"/>
    <property type="molecule type" value="Genomic_DNA"/>
</dbReference>
<dbReference type="PROSITE" id="PS50206">
    <property type="entry name" value="RHODANESE_3"/>
    <property type="match status" value="2"/>
</dbReference>
<dbReference type="PANTHER" id="PTHR11364">
    <property type="entry name" value="THIOSULFATE SULFERTANSFERASE"/>
    <property type="match status" value="1"/>
</dbReference>
<dbReference type="PANTHER" id="PTHR11364:SF27">
    <property type="entry name" value="SULFURTRANSFERASE"/>
    <property type="match status" value="1"/>
</dbReference>
<evidence type="ECO:0000259" key="3">
    <source>
        <dbReference type="PROSITE" id="PS50206"/>
    </source>
</evidence>
<dbReference type="RefSeq" id="WP_146569049.1">
    <property type="nucleotide sequence ID" value="NZ_SIHJ01000009.1"/>
</dbReference>
<accession>A0A5C5UVD3</accession>
<dbReference type="Gene3D" id="3.40.250.10">
    <property type="entry name" value="Rhodanese-like domain"/>
    <property type="match status" value="2"/>
</dbReference>
<sequence>MTHTAIISPQDARARIDDPSWVFIDCRFSLADPDAGQRAYANGHLPGAVYAHLDEHLSSPVTETSGRHPLPDAARLAAQLGDWGVGHGIQVVAYDDASGAFAARLWWLLHWLGHSEVAVLDGGFEAWQSLGLPTTAVQSKPRPVAFSGTPDDAMWITSDATETALAGGDALLIDARGPERFRGELEPVDPVAGHVPGAVNAPFAGNLNDQGRLLPAGDLRARFAPLAEQAGADGVIHMCGSGVTACHNMLAMAAAGLPMGRLYAGSWSEWIRNPDRAVASGS</sequence>
<feature type="domain" description="Rhodanese" evidence="3">
    <location>
        <begin position="17"/>
        <end position="136"/>
    </location>
</feature>
<dbReference type="CDD" id="cd01449">
    <property type="entry name" value="TST_Repeat_2"/>
    <property type="match status" value="1"/>
</dbReference>
<dbReference type="Proteomes" id="UP000316714">
    <property type="component" value="Unassembled WGS sequence"/>
</dbReference>
<gene>
    <name evidence="4" type="primary">sseA</name>
    <name evidence="4" type="ORF">KOR34_52450</name>
</gene>
<keyword evidence="4" id="KW-0670">Pyruvate</keyword>
<dbReference type="InterPro" id="IPR045078">
    <property type="entry name" value="TST/MPST-like"/>
</dbReference>
<dbReference type="GO" id="GO:0004792">
    <property type="term" value="F:thiosulfate-cyanide sulfurtransferase activity"/>
    <property type="evidence" value="ECO:0007669"/>
    <property type="project" value="TreeGrafter"/>
</dbReference>
<evidence type="ECO:0000256" key="1">
    <source>
        <dbReference type="ARBA" id="ARBA00022679"/>
    </source>
</evidence>
<name>A0A5C5UVD3_9BACT</name>
<dbReference type="OrthoDB" id="9770030at2"/>
<keyword evidence="5" id="KW-1185">Reference proteome</keyword>
<comment type="caution">
    <text evidence="4">The sequence shown here is derived from an EMBL/GenBank/DDBJ whole genome shotgun (WGS) entry which is preliminary data.</text>
</comment>
<organism evidence="4 5">
    <name type="scientific">Posidoniimonas corsicana</name>
    <dbReference type="NCBI Taxonomy" id="1938618"/>
    <lineage>
        <taxon>Bacteria</taxon>
        <taxon>Pseudomonadati</taxon>
        <taxon>Planctomycetota</taxon>
        <taxon>Planctomycetia</taxon>
        <taxon>Pirellulales</taxon>
        <taxon>Lacipirellulaceae</taxon>
        <taxon>Posidoniimonas</taxon>
    </lineage>
</organism>
<dbReference type="SUPFAM" id="SSF52821">
    <property type="entry name" value="Rhodanese/Cell cycle control phosphatase"/>
    <property type="match status" value="2"/>
</dbReference>
<evidence type="ECO:0000313" key="5">
    <source>
        <dbReference type="Proteomes" id="UP000316714"/>
    </source>
</evidence>